<proteinExistence type="predicted"/>
<gene>
    <name evidence="5" type="ORF">FB472_0891</name>
</gene>
<keyword evidence="6" id="KW-1185">Reference proteome</keyword>
<dbReference type="PROSITE" id="PS51257">
    <property type="entry name" value="PROKAR_LIPOPROTEIN"/>
    <property type="match status" value="1"/>
</dbReference>
<dbReference type="Proteomes" id="UP000316560">
    <property type="component" value="Unassembled WGS sequence"/>
</dbReference>
<evidence type="ECO:0000259" key="4">
    <source>
        <dbReference type="Pfam" id="PF14257"/>
    </source>
</evidence>
<evidence type="ECO:0000313" key="6">
    <source>
        <dbReference type="Proteomes" id="UP000316560"/>
    </source>
</evidence>
<dbReference type="EMBL" id="VFRA01000001">
    <property type="protein sequence ID" value="TQO19347.1"/>
    <property type="molecule type" value="Genomic_DNA"/>
</dbReference>
<evidence type="ECO:0000256" key="2">
    <source>
        <dbReference type="SAM" id="Phobius"/>
    </source>
</evidence>
<keyword evidence="2" id="KW-0812">Transmembrane</keyword>
<dbReference type="InterPro" id="IPR025645">
    <property type="entry name" value="DUF4349"/>
</dbReference>
<evidence type="ECO:0000256" key="3">
    <source>
        <dbReference type="SAM" id="SignalP"/>
    </source>
</evidence>
<organism evidence="5 6">
    <name type="scientific">Rhodoglobus vestalii</name>
    <dbReference type="NCBI Taxonomy" id="193384"/>
    <lineage>
        <taxon>Bacteria</taxon>
        <taxon>Bacillati</taxon>
        <taxon>Actinomycetota</taxon>
        <taxon>Actinomycetes</taxon>
        <taxon>Micrococcales</taxon>
        <taxon>Microbacteriaceae</taxon>
        <taxon>Rhodoglobus</taxon>
    </lineage>
</organism>
<dbReference type="OrthoDB" id="186919at2"/>
<name>A0A8H2K5Q2_9MICO</name>
<dbReference type="Pfam" id="PF14257">
    <property type="entry name" value="DUF4349"/>
    <property type="match status" value="1"/>
</dbReference>
<comment type="caution">
    <text evidence="5">The sequence shown here is derived from an EMBL/GenBank/DDBJ whole genome shotgun (WGS) entry which is preliminary data.</text>
</comment>
<dbReference type="RefSeq" id="WP_141989805.1">
    <property type="nucleotide sequence ID" value="NZ_VFRA01000001.1"/>
</dbReference>
<feature type="transmembrane region" description="Helical" evidence="2">
    <location>
        <begin position="247"/>
        <end position="279"/>
    </location>
</feature>
<keyword evidence="2" id="KW-1133">Transmembrane helix</keyword>
<sequence>MRRTLLITTALAVSAFTLSGCSAASSDLAPAESQEYLVQESADGDSGSAESLAEGGIALNDALADTAREVITTGYMSVTVTSPDEASSDAIRITESVGGRVDGRSEYAPNEGDRGSATLTLRIPSSELTATLDKFKELGTLQEVSINSVDVTMESRDLEARITALDASVERLLALLSTAEDTDTLIKLETAISDRQGELESLKSQKRYFDDQVAMSTLTLSLVSVADAPTVEPDNFFAGLIAGWNSFIAFFAGLLITLGVLVPWLILAAIIAGIVVLIVRSKRRARRSAAATPLTPAEIPEPSQAPAAD</sequence>
<keyword evidence="2" id="KW-0472">Membrane</keyword>
<reference evidence="5 6" key="1">
    <citation type="submission" date="2019-06" db="EMBL/GenBank/DDBJ databases">
        <title>Sequencing the genomes of 1000 actinobacteria strains.</title>
        <authorList>
            <person name="Klenk H.-P."/>
        </authorList>
    </citation>
    <scope>NUCLEOTIDE SEQUENCE [LARGE SCALE GENOMIC DNA]</scope>
    <source>
        <strain evidence="5 6">DSM 21947</strain>
    </source>
</reference>
<keyword evidence="3" id="KW-0732">Signal</keyword>
<evidence type="ECO:0000256" key="1">
    <source>
        <dbReference type="SAM" id="MobiDB-lite"/>
    </source>
</evidence>
<evidence type="ECO:0000313" key="5">
    <source>
        <dbReference type="EMBL" id="TQO19347.1"/>
    </source>
</evidence>
<feature type="chain" id="PRO_5034933068" evidence="3">
    <location>
        <begin position="24"/>
        <end position="309"/>
    </location>
</feature>
<protein>
    <submittedName>
        <fullName evidence="5">Uncharacterized protein DUF4349</fullName>
    </submittedName>
</protein>
<feature type="domain" description="DUF4349" evidence="4">
    <location>
        <begin position="68"/>
        <end position="275"/>
    </location>
</feature>
<feature type="region of interest" description="Disordered" evidence="1">
    <location>
        <begin position="290"/>
        <end position="309"/>
    </location>
</feature>
<dbReference type="AlphaFoldDB" id="A0A8H2K5Q2"/>
<feature type="signal peptide" evidence="3">
    <location>
        <begin position="1"/>
        <end position="23"/>
    </location>
</feature>
<accession>A0A8H2K5Q2</accession>